<gene>
    <name evidence="2" type="primary">GPANK1_3</name>
    <name evidence="2" type="ORF">PHYPSEUDO_006326</name>
</gene>
<feature type="compositionally biased region" description="Low complexity" evidence="1">
    <location>
        <begin position="48"/>
        <end position="63"/>
    </location>
</feature>
<proteinExistence type="predicted"/>
<evidence type="ECO:0000256" key="1">
    <source>
        <dbReference type="SAM" id="MobiDB-lite"/>
    </source>
</evidence>
<keyword evidence="3" id="KW-1185">Reference proteome</keyword>
<reference evidence="2" key="1">
    <citation type="submission" date="2021-02" db="EMBL/GenBank/DDBJ databases">
        <authorList>
            <person name="Palmer J.M."/>
        </authorList>
    </citation>
    <scope>NUCLEOTIDE SEQUENCE</scope>
    <source>
        <strain evidence="2">SCRP734</strain>
    </source>
</reference>
<accession>A0A8T1VLV0</accession>
<evidence type="ECO:0000313" key="2">
    <source>
        <dbReference type="EMBL" id="KAG7381178.1"/>
    </source>
</evidence>
<protein>
    <submittedName>
        <fullName evidence="2">G patch domain and ankyrin repeat-containing protein 1</fullName>
    </submittedName>
</protein>
<dbReference type="OrthoDB" id="76533at2759"/>
<organism evidence="2 3">
    <name type="scientific">Phytophthora pseudosyringae</name>
    <dbReference type="NCBI Taxonomy" id="221518"/>
    <lineage>
        <taxon>Eukaryota</taxon>
        <taxon>Sar</taxon>
        <taxon>Stramenopiles</taxon>
        <taxon>Oomycota</taxon>
        <taxon>Peronosporomycetes</taxon>
        <taxon>Peronosporales</taxon>
        <taxon>Peronosporaceae</taxon>
        <taxon>Phytophthora</taxon>
    </lineage>
</organism>
<feature type="region of interest" description="Disordered" evidence="1">
    <location>
        <begin position="36"/>
        <end position="63"/>
    </location>
</feature>
<evidence type="ECO:0000313" key="3">
    <source>
        <dbReference type="Proteomes" id="UP000694044"/>
    </source>
</evidence>
<comment type="caution">
    <text evidence="2">The sequence shown here is derived from an EMBL/GenBank/DDBJ whole genome shotgun (WGS) entry which is preliminary data.</text>
</comment>
<sequence>MWQVAVLTRFEALQSFLSGDERESVRLALFEQRGAAQASAEASEPKTEGATAEAETPAAGGSAHLERWRKWKLQGDKIDELTSTAGTGADDALKLLEATVADLRFFARGKRGVLFAGEMRSSDEPVVAKLAADATSAGSVTLEARWLRVVNRMGIGARLLDAGGGWFLCERLEGRNVVEFLGERDEVTTSANVTWVVREMLCQCFAMDLMGVNKEEMTHPHRHIIVHRSTQQPVRWRCTFVDFEKCSSTKKPKNVTQLCQFLSSPRMVALLASKRVKVDVPKLRQCTKRYKQNISTQTFGDIMRVFGL</sequence>
<dbReference type="AlphaFoldDB" id="A0A8T1VLV0"/>
<dbReference type="Proteomes" id="UP000694044">
    <property type="component" value="Unassembled WGS sequence"/>
</dbReference>
<name>A0A8T1VLV0_9STRA</name>
<dbReference type="EMBL" id="JAGDFM010000258">
    <property type="protein sequence ID" value="KAG7381178.1"/>
    <property type="molecule type" value="Genomic_DNA"/>
</dbReference>